<gene>
    <name evidence="1" type="ORF">DGAL_LOCUS16015</name>
</gene>
<proteinExistence type="predicted"/>
<protein>
    <recommendedName>
        <fullName evidence="3">MULE transposase domain-containing protein</fullName>
    </recommendedName>
</protein>
<comment type="caution">
    <text evidence="1">The sequence shown here is derived from an EMBL/GenBank/DDBJ whole genome shotgun (WGS) entry which is preliminary data.</text>
</comment>
<accession>A0A8J2WMY0</accession>
<dbReference type="EMBL" id="CAKKLH010000325">
    <property type="protein sequence ID" value="CAH0112300.1"/>
    <property type="molecule type" value="Genomic_DNA"/>
</dbReference>
<evidence type="ECO:0000313" key="1">
    <source>
        <dbReference type="EMBL" id="CAH0112300.1"/>
    </source>
</evidence>
<name>A0A8J2WMY0_9CRUS</name>
<evidence type="ECO:0008006" key="3">
    <source>
        <dbReference type="Google" id="ProtNLM"/>
    </source>
</evidence>
<dbReference type="AlphaFoldDB" id="A0A8J2WMY0"/>
<reference evidence="1" key="1">
    <citation type="submission" date="2021-11" db="EMBL/GenBank/DDBJ databases">
        <authorList>
            <person name="Schell T."/>
        </authorList>
    </citation>
    <scope>NUCLEOTIDE SEQUENCE</scope>
    <source>
        <strain evidence="1">M5</strain>
    </source>
</reference>
<keyword evidence="2" id="KW-1185">Reference proteome</keyword>
<evidence type="ECO:0000313" key="2">
    <source>
        <dbReference type="Proteomes" id="UP000789390"/>
    </source>
</evidence>
<dbReference type="Proteomes" id="UP000789390">
    <property type="component" value="Unassembled WGS sequence"/>
</dbReference>
<sequence>MADEALDFAKNTLFAGAQPTIVRKILQDKFFTNLIRKSQNEWKDTVDYLQKLQENPNNVIKNIDVSFTKVTIPDKNCAEIAALAKYFPKVTAILGQFHVLKAFMRFRKINLLKLNRNCSSKASTLRRTLMETGSRFPISGAILDVAIYQLLATTQPPGTLPTYTRTWMFYKRTGGYQRSSAD</sequence>
<dbReference type="OrthoDB" id="10365289at2759"/>
<organism evidence="1 2">
    <name type="scientific">Daphnia galeata</name>
    <dbReference type="NCBI Taxonomy" id="27404"/>
    <lineage>
        <taxon>Eukaryota</taxon>
        <taxon>Metazoa</taxon>
        <taxon>Ecdysozoa</taxon>
        <taxon>Arthropoda</taxon>
        <taxon>Crustacea</taxon>
        <taxon>Branchiopoda</taxon>
        <taxon>Diplostraca</taxon>
        <taxon>Cladocera</taxon>
        <taxon>Anomopoda</taxon>
        <taxon>Daphniidae</taxon>
        <taxon>Daphnia</taxon>
    </lineage>
</organism>